<proteinExistence type="predicted"/>
<name>A0ABN7NJR2_TIMPD</name>
<evidence type="ECO:0000256" key="3">
    <source>
        <dbReference type="SAM" id="Phobius"/>
    </source>
</evidence>
<keyword evidence="6" id="KW-1185">Reference proteome</keyword>
<feature type="domain" description="ABC transporter TMD0" evidence="4">
    <location>
        <begin position="45"/>
        <end position="174"/>
    </location>
</feature>
<feature type="transmembrane region" description="Helical" evidence="3">
    <location>
        <begin position="126"/>
        <end position="144"/>
    </location>
</feature>
<dbReference type="Proteomes" id="UP001153148">
    <property type="component" value="Unassembled WGS sequence"/>
</dbReference>
<keyword evidence="3" id="KW-0472">Membrane</keyword>
<evidence type="ECO:0000313" key="5">
    <source>
        <dbReference type="EMBL" id="CAG2055591.1"/>
    </source>
</evidence>
<reference evidence="5" key="1">
    <citation type="submission" date="2021-03" db="EMBL/GenBank/DDBJ databases">
        <authorList>
            <person name="Tran Van P."/>
        </authorList>
    </citation>
    <scope>NUCLEOTIDE SEQUENCE</scope>
</reference>
<keyword evidence="3" id="KW-0812">Transmembrane</keyword>
<accession>A0ABN7NJR2</accession>
<keyword evidence="3" id="KW-1133">Transmembrane helix</keyword>
<protein>
    <recommendedName>
        <fullName evidence="4">ABC transporter TMD0 domain-containing protein</fullName>
    </recommendedName>
</protein>
<evidence type="ECO:0000256" key="1">
    <source>
        <dbReference type="ARBA" id="ARBA00004141"/>
    </source>
</evidence>
<evidence type="ECO:0000313" key="6">
    <source>
        <dbReference type="Proteomes" id="UP001153148"/>
    </source>
</evidence>
<dbReference type="Pfam" id="PF24357">
    <property type="entry name" value="TMD0_ABC"/>
    <property type="match status" value="1"/>
</dbReference>
<comment type="subcellular location">
    <subcellularLocation>
        <location evidence="1">Membrane</location>
        <topology evidence="1">Multi-pass membrane protein</topology>
    </subcellularLocation>
</comment>
<evidence type="ECO:0000259" key="4">
    <source>
        <dbReference type="Pfam" id="PF24357"/>
    </source>
</evidence>
<feature type="region of interest" description="Disordered" evidence="2">
    <location>
        <begin position="1"/>
        <end position="23"/>
    </location>
</feature>
<feature type="transmembrane region" description="Helical" evidence="3">
    <location>
        <begin position="95"/>
        <end position="114"/>
    </location>
</feature>
<gene>
    <name evidence="5" type="ORF">TPAB3V08_LOCUS2594</name>
</gene>
<evidence type="ECO:0000256" key="2">
    <source>
        <dbReference type="SAM" id="MobiDB-lite"/>
    </source>
</evidence>
<sequence length="249" mass="28802">VTDADRTIKSKGGTSLPPPPHPPTHTSFDLVKAKNDANLTWYTEDPDVTECFQKTALVWFPCLFLWLFTPLEYYYMRCSKSRDIPWNWYNGSKMVLTILLVLLSAVELGASIYHSLHGHETYPVDYITPAIKIVTLMLTLALSVKNKCKGLQSSGLLFLFWFFLVLCGIPQFREEIRTFLQTDGDMKQIFRFVMYLMYYIIITTMFLLNFFADSQPKYSEYLPVEATDKVYRTQDTQPNESFTVLLESG</sequence>
<feature type="transmembrane region" description="Helical" evidence="3">
    <location>
        <begin position="56"/>
        <end position="75"/>
    </location>
</feature>
<feature type="non-terminal residue" evidence="5">
    <location>
        <position position="1"/>
    </location>
</feature>
<dbReference type="InterPro" id="IPR056227">
    <property type="entry name" value="TMD0_ABC"/>
</dbReference>
<feature type="transmembrane region" description="Helical" evidence="3">
    <location>
        <begin position="192"/>
        <end position="212"/>
    </location>
</feature>
<organism evidence="5 6">
    <name type="scientific">Timema podura</name>
    <name type="common">Walking stick</name>
    <dbReference type="NCBI Taxonomy" id="61482"/>
    <lineage>
        <taxon>Eukaryota</taxon>
        <taxon>Metazoa</taxon>
        <taxon>Ecdysozoa</taxon>
        <taxon>Arthropoda</taxon>
        <taxon>Hexapoda</taxon>
        <taxon>Insecta</taxon>
        <taxon>Pterygota</taxon>
        <taxon>Neoptera</taxon>
        <taxon>Polyneoptera</taxon>
        <taxon>Phasmatodea</taxon>
        <taxon>Timematodea</taxon>
        <taxon>Timematoidea</taxon>
        <taxon>Timematidae</taxon>
        <taxon>Timema</taxon>
    </lineage>
</organism>
<dbReference type="EMBL" id="CAJPIN010002664">
    <property type="protein sequence ID" value="CAG2055591.1"/>
    <property type="molecule type" value="Genomic_DNA"/>
</dbReference>
<feature type="transmembrane region" description="Helical" evidence="3">
    <location>
        <begin position="156"/>
        <end position="172"/>
    </location>
</feature>
<comment type="caution">
    <text evidence="5">The sequence shown here is derived from an EMBL/GenBank/DDBJ whole genome shotgun (WGS) entry which is preliminary data.</text>
</comment>